<keyword evidence="9" id="KW-1185">Reference proteome</keyword>
<dbReference type="GO" id="GO:0140359">
    <property type="term" value="F:ABC-type transporter activity"/>
    <property type="evidence" value="ECO:0007669"/>
    <property type="project" value="InterPro"/>
</dbReference>
<feature type="domain" description="ABC-2 type transporter transmembrane" evidence="7">
    <location>
        <begin position="32"/>
        <end position="408"/>
    </location>
</feature>
<gene>
    <name evidence="8" type="ordered locus">azo0286</name>
</gene>
<dbReference type="Proteomes" id="UP000002588">
    <property type="component" value="Chromosome"/>
</dbReference>
<evidence type="ECO:0000313" key="9">
    <source>
        <dbReference type="Proteomes" id="UP000002588"/>
    </source>
</evidence>
<evidence type="ECO:0000256" key="4">
    <source>
        <dbReference type="ARBA" id="ARBA00022989"/>
    </source>
</evidence>
<protein>
    <submittedName>
        <fullName evidence="8">ABC transporter permease</fullName>
    </submittedName>
</protein>
<dbReference type="Gene3D" id="3.40.1710.10">
    <property type="entry name" value="abc type-2 transporter like domain"/>
    <property type="match status" value="1"/>
</dbReference>
<evidence type="ECO:0000256" key="5">
    <source>
        <dbReference type="ARBA" id="ARBA00023136"/>
    </source>
</evidence>
<accession>A1K248</accession>
<dbReference type="AlphaFoldDB" id="A1K248"/>
<keyword evidence="3 6" id="KW-0812">Transmembrane</keyword>
<evidence type="ECO:0000256" key="6">
    <source>
        <dbReference type="SAM" id="Phobius"/>
    </source>
</evidence>
<feature type="transmembrane region" description="Helical" evidence="6">
    <location>
        <begin position="333"/>
        <end position="354"/>
    </location>
</feature>
<evidence type="ECO:0000256" key="3">
    <source>
        <dbReference type="ARBA" id="ARBA00022692"/>
    </source>
</evidence>
<dbReference type="Pfam" id="PF12698">
    <property type="entry name" value="ABC2_membrane_3"/>
    <property type="match status" value="1"/>
</dbReference>
<dbReference type="eggNOG" id="COG0842">
    <property type="taxonomic scope" value="Bacteria"/>
</dbReference>
<keyword evidence="4 6" id="KW-1133">Transmembrane helix</keyword>
<feature type="transmembrane region" description="Helical" evidence="6">
    <location>
        <begin position="388"/>
        <end position="408"/>
    </location>
</feature>
<dbReference type="HOGENOM" id="CLU_039483_0_1_4"/>
<comment type="subcellular location">
    <subcellularLocation>
        <location evidence="1">Cell membrane</location>
        <topology evidence="1">Multi-pass membrane protein</topology>
    </subcellularLocation>
</comment>
<proteinExistence type="predicted"/>
<dbReference type="InterPro" id="IPR051449">
    <property type="entry name" value="ABC-2_transporter_component"/>
</dbReference>
<dbReference type="GO" id="GO:0005886">
    <property type="term" value="C:plasma membrane"/>
    <property type="evidence" value="ECO:0007669"/>
    <property type="project" value="UniProtKB-SubCell"/>
</dbReference>
<dbReference type="STRING" id="62928.azo0286"/>
<evidence type="ECO:0000256" key="2">
    <source>
        <dbReference type="ARBA" id="ARBA00022475"/>
    </source>
</evidence>
<dbReference type="PANTHER" id="PTHR30294">
    <property type="entry name" value="MEMBRANE COMPONENT OF ABC TRANSPORTER YHHJ-RELATED"/>
    <property type="match status" value="1"/>
</dbReference>
<keyword evidence="5 6" id="KW-0472">Membrane</keyword>
<dbReference type="EMBL" id="AM406670">
    <property type="protein sequence ID" value="CAL92903.1"/>
    <property type="molecule type" value="Genomic_DNA"/>
</dbReference>
<evidence type="ECO:0000256" key="1">
    <source>
        <dbReference type="ARBA" id="ARBA00004651"/>
    </source>
</evidence>
<evidence type="ECO:0000313" key="8">
    <source>
        <dbReference type="EMBL" id="CAL92903.1"/>
    </source>
</evidence>
<feature type="transmembrane region" description="Helical" evidence="6">
    <location>
        <begin position="261"/>
        <end position="283"/>
    </location>
</feature>
<evidence type="ECO:0000259" key="7">
    <source>
        <dbReference type="Pfam" id="PF12698"/>
    </source>
</evidence>
<sequence>MAGAPLPLTRLRALWRKETLTLLRDRHALAALFLMPAIFILVMSLALRDAFVPGVQSELAYAVVDLDRSPASQELVERLDRIAVLRAQGVLDNEAAGRGAVADGRLAFALVVPAGFGERLAARQGDEGAPPLRVLADPTVPRAVQSGFEQQVAAEAARLRVLTLLDGLGRKLMVPELRRQVGIDASPRVISEAVRSDAGAAAPPAVVPSSVQQSVPAWLIFSMFFVVVPLSAVFIAERQQGTLQRLATQQVPFGLVLAGKLLPYFVVNQVQAVVMVMVGRWLVPLAGGEALTLPAGAASLVALWLMAAAVSVAAVAWALLIASLTRSSEQATIVGGVGNILMGALGGIMVPKFLMPPEMQTLTQLSPMAWALDGFHRVMLLGDGVAGILPQAATLLCFGLAALAAAILRTGR</sequence>
<reference evidence="8 9" key="1">
    <citation type="journal article" date="2006" name="Nat. Biotechnol.">
        <title>Complete genome of the mutualistic, N2-fixing grass endophyte Azoarcus sp. strain BH72.</title>
        <authorList>
            <person name="Krause A."/>
            <person name="Ramakumar A."/>
            <person name="Bartels D."/>
            <person name="Battistoni F."/>
            <person name="Bekel T."/>
            <person name="Boch J."/>
            <person name="Boehm M."/>
            <person name="Friedrich F."/>
            <person name="Hurek T."/>
            <person name="Krause L."/>
            <person name="Linke B."/>
            <person name="McHardy A.C."/>
            <person name="Sarkar A."/>
            <person name="Schneiker S."/>
            <person name="Syed A.A."/>
            <person name="Thauer R."/>
            <person name="Vorhoelter F.-J."/>
            <person name="Weidner S."/>
            <person name="Puehler A."/>
            <person name="Reinhold-Hurek B."/>
            <person name="Kaiser O."/>
            <person name="Goesmann A."/>
        </authorList>
    </citation>
    <scope>NUCLEOTIDE SEQUENCE [LARGE SCALE GENOMIC DNA]</scope>
    <source>
        <strain evidence="8 9">BH72</strain>
    </source>
</reference>
<organism evidence="8 9">
    <name type="scientific">Azoarcus sp. (strain BH72)</name>
    <dbReference type="NCBI Taxonomy" id="418699"/>
    <lineage>
        <taxon>Bacteria</taxon>
        <taxon>Pseudomonadati</taxon>
        <taxon>Pseudomonadota</taxon>
        <taxon>Betaproteobacteria</taxon>
        <taxon>Rhodocyclales</taxon>
        <taxon>Zoogloeaceae</taxon>
        <taxon>Azoarcus</taxon>
    </lineage>
</organism>
<dbReference type="KEGG" id="azo:azo0286"/>
<dbReference type="PANTHER" id="PTHR30294:SF38">
    <property type="entry name" value="TRANSPORT PERMEASE PROTEIN"/>
    <property type="match status" value="1"/>
</dbReference>
<feature type="transmembrane region" description="Helical" evidence="6">
    <location>
        <begin position="295"/>
        <end position="321"/>
    </location>
</feature>
<feature type="transmembrane region" description="Helical" evidence="6">
    <location>
        <begin position="27"/>
        <end position="47"/>
    </location>
</feature>
<dbReference type="InterPro" id="IPR013525">
    <property type="entry name" value="ABC2_TM"/>
</dbReference>
<keyword evidence="2" id="KW-1003">Cell membrane</keyword>
<feature type="transmembrane region" description="Helical" evidence="6">
    <location>
        <begin position="217"/>
        <end position="236"/>
    </location>
</feature>
<name>A1K248_AZOSB</name>